<feature type="transmembrane region" description="Helical" evidence="2">
    <location>
        <begin position="218"/>
        <end position="239"/>
    </location>
</feature>
<dbReference type="InterPro" id="IPR036179">
    <property type="entry name" value="Ig-like_dom_sf"/>
</dbReference>
<dbReference type="EMBL" id="JBAMIC010000007">
    <property type="protein sequence ID" value="KAK7106122.1"/>
    <property type="molecule type" value="Genomic_DNA"/>
</dbReference>
<reference evidence="4 5" key="1">
    <citation type="submission" date="2024-02" db="EMBL/GenBank/DDBJ databases">
        <title>Chromosome-scale genome assembly of the rough periwinkle Littorina saxatilis.</title>
        <authorList>
            <person name="De Jode A."/>
            <person name="Faria R."/>
            <person name="Formenti G."/>
            <person name="Sims Y."/>
            <person name="Smith T.P."/>
            <person name="Tracey A."/>
            <person name="Wood J.M.D."/>
            <person name="Zagrodzka Z.B."/>
            <person name="Johannesson K."/>
            <person name="Butlin R.K."/>
            <person name="Leder E.H."/>
        </authorList>
    </citation>
    <scope>NUCLEOTIDE SEQUENCE [LARGE SCALE GENOMIC DNA]</scope>
    <source>
        <strain evidence="4">Snail1</strain>
        <tissue evidence="4">Muscle</tissue>
    </source>
</reference>
<comment type="caution">
    <text evidence="4">The sequence shown here is derived from an EMBL/GenBank/DDBJ whole genome shotgun (WGS) entry which is preliminary data.</text>
</comment>
<accession>A0AAN9BIJ6</accession>
<evidence type="ECO:0000256" key="2">
    <source>
        <dbReference type="SAM" id="Phobius"/>
    </source>
</evidence>
<dbReference type="Proteomes" id="UP001374579">
    <property type="component" value="Unassembled WGS sequence"/>
</dbReference>
<sequence>MTTTGGHVDQVSLWVDVTYDPSLTNLTVPSPVDENASVTIVCFWENGYPPNNSVPDIFDRRGKRFSVKTVSPETHVSYTIDSVQCDDAGNIVCKNSTGESLSKTLLVRCGPSFQTFTDPPVYKVNSGSDLLLEFAVRSHSKEIQLCKFQKGTSPSKPCSNEKLTGSPPDLMFYASFSDVSLSDKGLQTLTLINDVGSGQIEFVISVTEQDANFAKTPLGIFLIVVNAGIVAAITFRVIVKRRQCIALLCRRPATYGNAPIQMQRYPDRQLPLQGQQRERQGEHQPAANRRSTDTTSSNTYESVSDGEVSTVGGSHLCVANTETESTEDEYYLHPVASSGDLHELGDQPLE</sequence>
<keyword evidence="2" id="KW-0472">Membrane</keyword>
<evidence type="ECO:0000259" key="3">
    <source>
        <dbReference type="PROSITE" id="PS50835"/>
    </source>
</evidence>
<evidence type="ECO:0000313" key="4">
    <source>
        <dbReference type="EMBL" id="KAK7106122.1"/>
    </source>
</evidence>
<evidence type="ECO:0000313" key="5">
    <source>
        <dbReference type="Proteomes" id="UP001374579"/>
    </source>
</evidence>
<dbReference type="SUPFAM" id="SSF48726">
    <property type="entry name" value="Immunoglobulin"/>
    <property type="match status" value="1"/>
</dbReference>
<dbReference type="InterPro" id="IPR007110">
    <property type="entry name" value="Ig-like_dom"/>
</dbReference>
<gene>
    <name evidence="4" type="ORF">V1264_017415</name>
</gene>
<feature type="compositionally biased region" description="Low complexity" evidence="1">
    <location>
        <begin position="283"/>
        <end position="299"/>
    </location>
</feature>
<evidence type="ECO:0000256" key="1">
    <source>
        <dbReference type="SAM" id="MobiDB-lite"/>
    </source>
</evidence>
<feature type="domain" description="Ig-like" evidence="3">
    <location>
        <begin position="21"/>
        <end position="106"/>
    </location>
</feature>
<keyword evidence="2" id="KW-1133">Transmembrane helix</keyword>
<name>A0AAN9BIJ6_9CAEN</name>
<protein>
    <recommendedName>
        <fullName evidence="3">Ig-like domain-containing protein</fullName>
    </recommendedName>
</protein>
<organism evidence="4 5">
    <name type="scientific">Littorina saxatilis</name>
    <dbReference type="NCBI Taxonomy" id="31220"/>
    <lineage>
        <taxon>Eukaryota</taxon>
        <taxon>Metazoa</taxon>
        <taxon>Spiralia</taxon>
        <taxon>Lophotrochozoa</taxon>
        <taxon>Mollusca</taxon>
        <taxon>Gastropoda</taxon>
        <taxon>Caenogastropoda</taxon>
        <taxon>Littorinimorpha</taxon>
        <taxon>Littorinoidea</taxon>
        <taxon>Littorinidae</taxon>
        <taxon>Littorina</taxon>
    </lineage>
</organism>
<keyword evidence="5" id="KW-1185">Reference proteome</keyword>
<dbReference type="AlphaFoldDB" id="A0AAN9BIJ6"/>
<proteinExistence type="predicted"/>
<feature type="region of interest" description="Disordered" evidence="1">
    <location>
        <begin position="271"/>
        <end position="309"/>
    </location>
</feature>
<dbReference type="PROSITE" id="PS50835">
    <property type="entry name" value="IG_LIKE"/>
    <property type="match status" value="1"/>
</dbReference>
<keyword evidence="2" id="KW-0812">Transmembrane</keyword>